<dbReference type="Proteomes" id="UP000001312">
    <property type="component" value="Unassembled WGS sequence"/>
</dbReference>
<evidence type="ECO:0000313" key="2">
    <source>
        <dbReference type="Proteomes" id="UP000001312"/>
    </source>
</evidence>
<accession>A7F2D5</accession>
<organism evidence="1 2">
    <name type="scientific">Sclerotinia sclerotiorum (strain ATCC 18683 / 1980 / Ss-1)</name>
    <name type="common">White mold</name>
    <name type="synonym">Whetzelinia sclerotiorum</name>
    <dbReference type="NCBI Taxonomy" id="665079"/>
    <lineage>
        <taxon>Eukaryota</taxon>
        <taxon>Fungi</taxon>
        <taxon>Dikarya</taxon>
        <taxon>Ascomycota</taxon>
        <taxon>Pezizomycotina</taxon>
        <taxon>Leotiomycetes</taxon>
        <taxon>Helotiales</taxon>
        <taxon>Sclerotiniaceae</taxon>
        <taxon>Sclerotinia</taxon>
    </lineage>
</organism>
<reference evidence="2" key="1">
    <citation type="journal article" date="2011" name="PLoS Genet.">
        <title>Genomic analysis of the necrotrophic fungal pathogens Sclerotinia sclerotiorum and Botrytis cinerea.</title>
        <authorList>
            <person name="Amselem J."/>
            <person name="Cuomo C.A."/>
            <person name="van Kan J.A."/>
            <person name="Viaud M."/>
            <person name="Benito E.P."/>
            <person name="Couloux A."/>
            <person name="Coutinho P.M."/>
            <person name="de Vries R.P."/>
            <person name="Dyer P.S."/>
            <person name="Fillinger S."/>
            <person name="Fournier E."/>
            <person name="Gout L."/>
            <person name="Hahn M."/>
            <person name="Kohn L."/>
            <person name="Lapalu N."/>
            <person name="Plummer K.M."/>
            <person name="Pradier J.M."/>
            <person name="Quevillon E."/>
            <person name="Sharon A."/>
            <person name="Simon A."/>
            <person name="ten Have A."/>
            <person name="Tudzynski B."/>
            <person name="Tudzynski P."/>
            <person name="Wincker P."/>
            <person name="Andrew M."/>
            <person name="Anthouard V."/>
            <person name="Beever R.E."/>
            <person name="Beffa R."/>
            <person name="Benoit I."/>
            <person name="Bouzid O."/>
            <person name="Brault B."/>
            <person name="Chen Z."/>
            <person name="Choquer M."/>
            <person name="Collemare J."/>
            <person name="Cotton P."/>
            <person name="Danchin E.G."/>
            <person name="Da Silva C."/>
            <person name="Gautier A."/>
            <person name="Giraud C."/>
            <person name="Giraud T."/>
            <person name="Gonzalez C."/>
            <person name="Grossetete S."/>
            <person name="Guldener U."/>
            <person name="Henrissat B."/>
            <person name="Howlett B.J."/>
            <person name="Kodira C."/>
            <person name="Kretschmer M."/>
            <person name="Lappartient A."/>
            <person name="Leroch M."/>
            <person name="Levis C."/>
            <person name="Mauceli E."/>
            <person name="Neuveglise C."/>
            <person name="Oeser B."/>
            <person name="Pearson M."/>
            <person name="Poulain J."/>
            <person name="Poussereau N."/>
            <person name="Quesneville H."/>
            <person name="Rascle C."/>
            <person name="Schumacher J."/>
            <person name="Segurens B."/>
            <person name="Sexton A."/>
            <person name="Silva E."/>
            <person name="Sirven C."/>
            <person name="Soanes D.M."/>
            <person name="Talbot N.J."/>
            <person name="Templeton M."/>
            <person name="Yandava C."/>
            <person name="Yarden O."/>
            <person name="Zeng Q."/>
            <person name="Rollins J.A."/>
            <person name="Lebrun M.H."/>
            <person name="Dickman M."/>
        </authorList>
    </citation>
    <scope>NUCLEOTIDE SEQUENCE [LARGE SCALE GENOMIC DNA]</scope>
    <source>
        <strain evidence="2">ATCC 18683 / 1980 / Ss-1</strain>
    </source>
</reference>
<proteinExistence type="predicted"/>
<dbReference type="GeneID" id="5483368"/>
<name>A7F2D5_SCLS1</name>
<gene>
    <name evidence="1" type="ORF">SS1G_12082</name>
</gene>
<keyword evidence="2" id="KW-1185">Reference proteome</keyword>
<dbReference type="HOGENOM" id="CLU_2456125_0_0_1"/>
<dbReference type="InParanoid" id="A7F2D5"/>
<sequence>MAACNSGETVTGSMYLTRRCNKIAKNLGMNNSNNKLHWYNTRTYRLKMTSTNYGKVATAIFQLHTCKQNIIIHENYEAVIEYERVILKL</sequence>
<dbReference type="RefSeq" id="XP_001587053.1">
    <property type="nucleotide sequence ID" value="XM_001587003.1"/>
</dbReference>
<evidence type="ECO:0000313" key="1">
    <source>
        <dbReference type="EMBL" id="EDN95877.1"/>
    </source>
</evidence>
<dbReference type="EMBL" id="CH476639">
    <property type="protein sequence ID" value="EDN95877.1"/>
    <property type="molecule type" value="Genomic_DNA"/>
</dbReference>
<dbReference type="AlphaFoldDB" id="A7F2D5"/>
<protein>
    <submittedName>
        <fullName evidence="1">Uncharacterized protein</fullName>
    </submittedName>
</protein>
<dbReference type="KEGG" id="ssl:SS1G_12082"/>